<organism evidence="2 3">
    <name type="scientific">Fusarium zealandicum</name>
    <dbReference type="NCBI Taxonomy" id="1053134"/>
    <lineage>
        <taxon>Eukaryota</taxon>
        <taxon>Fungi</taxon>
        <taxon>Dikarya</taxon>
        <taxon>Ascomycota</taxon>
        <taxon>Pezizomycotina</taxon>
        <taxon>Sordariomycetes</taxon>
        <taxon>Hypocreomycetidae</taxon>
        <taxon>Hypocreales</taxon>
        <taxon>Nectriaceae</taxon>
        <taxon>Fusarium</taxon>
        <taxon>Fusarium staphyleae species complex</taxon>
    </lineage>
</organism>
<reference evidence="2" key="2">
    <citation type="submission" date="2020-05" db="EMBL/GenBank/DDBJ databases">
        <authorList>
            <person name="Kim H.-S."/>
            <person name="Proctor R.H."/>
            <person name="Brown D.W."/>
        </authorList>
    </citation>
    <scope>NUCLEOTIDE SEQUENCE</scope>
    <source>
        <strain evidence="2">NRRL 22465</strain>
    </source>
</reference>
<proteinExistence type="predicted"/>
<dbReference type="Proteomes" id="UP000635477">
    <property type="component" value="Unassembled WGS sequence"/>
</dbReference>
<evidence type="ECO:0000256" key="1">
    <source>
        <dbReference type="SAM" id="MobiDB-lite"/>
    </source>
</evidence>
<evidence type="ECO:0000313" key="2">
    <source>
        <dbReference type="EMBL" id="KAF4971146.1"/>
    </source>
</evidence>
<keyword evidence="3" id="KW-1185">Reference proteome</keyword>
<comment type="caution">
    <text evidence="2">The sequence shown here is derived from an EMBL/GenBank/DDBJ whole genome shotgun (WGS) entry which is preliminary data.</text>
</comment>
<dbReference type="AlphaFoldDB" id="A0A8H4XED3"/>
<dbReference type="EMBL" id="JABEYC010000983">
    <property type="protein sequence ID" value="KAF4971146.1"/>
    <property type="molecule type" value="Genomic_DNA"/>
</dbReference>
<evidence type="ECO:0000313" key="3">
    <source>
        <dbReference type="Proteomes" id="UP000635477"/>
    </source>
</evidence>
<name>A0A8H4XED3_9HYPO</name>
<feature type="region of interest" description="Disordered" evidence="1">
    <location>
        <begin position="1"/>
        <end position="28"/>
    </location>
</feature>
<accession>A0A8H4XED3</accession>
<protein>
    <submittedName>
        <fullName evidence="2">Uncharacterized protein</fullName>
    </submittedName>
</protein>
<sequence length="145" mass="16068">MSAMTPDPSSLGSPAPYRIQRSQTDGSRIWLKETSRPRLISKGRWAGAFRGLSAEDPGRMEQEDEDAILVERDGKECPENAREDARGPLRAGPLMMAWTMRPLRLTARETTDPVLAAIQGKSILDNWRNIGEPSPGVDGGNKEFY</sequence>
<gene>
    <name evidence="2" type="ORF">FZEAL_9916</name>
</gene>
<feature type="region of interest" description="Disordered" evidence="1">
    <location>
        <begin position="126"/>
        <end position="145"/>
    </location>
</feature>
<reference evidence="2" key="1">
    <citation type="journal article" date="2020" name="BMC Genomics">
        <title>Correction to: Identification and distribution of gene clusters required for synthesis of sphingolipid metabolism inhibitors in diverse species of the filamentous fungus Fusarium.</title>
        <authorList>
            <person name="Kim H.S."/>
            <person name="Lohmar J.M."/>
            <person name="Busman M."/>
            <person name="Brown D.W."/>
            <person name="Naumann T.A."/>
            <person name="Divon H.H."/>
            <person name="Lysoe E."/>
            <person name="Uhlig S."/>
            <person name="Proctor R.H."/>
        </authorList>
    </citation>
    <scope>NUCLEOTIDE SEQUENCE</scope>
    <source>
        <strain evidence="2">NRRL 22465</strain>
    </source>
</reference>